<comment type="caution">
    <text evidence="3">The sequence shown here is derived from an EMBL/GenBank/DDBJ whole genome shotgun (WGS) entry which is preliminary data.</text>
</comment>
<evidence type="ECO:0000313" key="4">
    <source>
        <dbReference type="Proteomes" id="UP001231189"/>
    </source>
</evidence>
<dbReference type="InterPro" id="IPR053253">
    <property type="entry name" value="Sex_diff_modulator"/>
</dbReference>
<evidence type="ECO:0000313" key="3">
    <source>
        <dbReference type="EMBL" id="KAK1650248.1"/>
    </source>
</evidence>
<evidence type="ECO:0000256" key="1">
    <source>
        <dbReference type="SAM" id="MobiDB-lite"/>
    </source>
</evidence>
<feature type="region of interest" description="Disordered" evidence="1">
    <location>
        <begin position="65"/>
        <end position="100"/>
    </location>
</feature>
<dbReference type="Proteomes" id="UP001231189">
    <property type="component" value="Unassembled WGS sequence"/>
</dbReference>
<proteinExistence type="predicted"/>
<dbReference type="GO" id="GO:0008270">
    <property type="term" value="F:zinc ion binding"/>
    <property type="evidence" value="ECO:0007669"/>
    <property type="project" value="InterPro"/>
</dbReference>
<feature type="compositionally biased region" description="Low complexity" evidence="1">
    <location>
        <begin position="7"/>
        <end position="27"/>
    </location>
</feature>
<dbReference type="InterPro" id="IPR001878">
    <property type="entry name" value="Znf_CCHC"/>
</dbReference>
<gene>
    <name evidence="3" type="ORF">QYE76_068053</name>
</gene>
<evidence type="ECO:0000259" key="2">
    <source>
        <dbReference type="SMART" id="SM00343"/>
    </source>
</evidence>
<dbReference type="InterPro" id="IPR036875">
    <property type="entry name" value="Znf_CCHC_sf"/>
</dbReference>
<feature type="compositionally biased region" description="Basic and acidic residues" evidence="1">
    <location>
        <begin position="279"/>
        <end position="291"/>
    </location>
</feature>
<dbReference type="SMART" id="SM00343">
    <property type="entry name" value="ZnF_C2HC"/>
    <property type="match status" value="2"/>
</dbReference>
<protein>
    <recommendedName>
        <fullName evidence="2">CCHC-type domain-containing protein</fullName>
    </recommendedName>
</protein>
<keyword evidence="4" id="KW-1185">Reference proteome</keyword>
<feature type="region of interest" description="Disordered" evidence="1">
    <location>
        <begin position="278"/>
        <end position="337"/>
    </location>
</feature>
<accession>A0AAD8SFH8</accession>
<feature type="region of interest" description="Disordered" evidence="1">
    <location>
        <begin position="151"/>
        <end position="185"/>
    </location>
</feature>
<feature type="compositionally biased region" description="Polar residues" evidence="1">
    <location>
        <begin position="70"/>
        <end position="81"/>
    </location>
</feature>
<feature type="region of interest" description="Disordered" evidence="1">
    <location>
        <begin position="1"/>
        <end position="34"/>
    </location>
</feature>
<dbReference type="SUPFAM" id="SSF57756">
    <property type="entry name" value="Retrovirus zinc finger-like domains"/>
    <property type="match status" value="1"/>
</dbReference>
<dbReference type="GO" id="GO:0003676">
    <property type="term" value="F:nucleic acid binding"/>
    <property type="evidence" value="ECO:0007669"/>
    <property type="project" value="InterPro"/>
</dbReference>
<dbReference type="AlphaFoldDB" id="A0AAD8SFH8"/>
<sequence length="464" mass="50124">MPQLSRRATAPVATTAAGTAGTVRPSPSCSPPTPACPPGFPHPCFADRALALALFPQIEGIIVQDPDLSQPRSARSGSSFVPDSMDEADSSGQRPVPAPSRPMVEACGAEVGRKVSFATSQLPPACPTRGIHGAPRPCLKQAKDLGFNVAPSASLRPESRIQSPLPARQETERRPDSPAVNAKGRFEGSPVCREVEASSEELWRQVRAPYWWRKSPRTYQNSRRNPSPPSPIYRGDRRPFIKPRNRKCNNCLAKGHPAAECRDPVRCRNCKGWRHRARECKAKKQGRREDSPSSSSSCDPASSTSSRSGSPPVHSTSTAATTTPSAASPTASPAAVPTAPTTLRAAAMAPRVGDPSLRPAQGHVIIPITQEVARQAALLSSQAVFVWLGGNRPQVNAEQIKEAIVSYARINPDYVKVVPHYPEDFLATFDYPHHRKIITDAPGRFEQSGLDIHAVNWRSMAHAD</sequence>
<dbReference type="EMBL" id="JAUUTY010000004">
    <property type="protein sequence ID" value="KAK1650248.1"/>
    <property type="molecule type" value="Genomic_DNA"/>
</dbReference>
<dbReference type="PANTHER" id="PTHR33087">
    <property type="entry name" value="OS07G0539200 PROTEIN"/>
    <property type="match status" value="1"/>
</dbReference>
<dbReference type="PANTHER" id="PTHR33087:SF31">
    <property type="entry name" value="OS06G0482850 PROTEIN"/>
    <property type="match status" value="1"/>
</dbReference>
<reference evidence="3" key="1">
    <citation type="submission" date="2023-07" db="EMBL/GenBank/DDBJ databases">
        <title>A chromosome-level genome assembly of Lolium multiflorum.</title>
        <authorList>
            <person name="Chen Y."/>
            <person name="Copetti D."/>
            <person name="Kolliker R."/>
            <person name="Studer B."/>
        </authorList>
    </citation>
    <scope>NUCLEOTIDE SEQUENCE</scope>
    <source>
        <strain evidence="3">02402/16</strain>
        <tissue evidence="3">Leaf</tissue>
    </source>
</reference>
<feature type="domain" description="CCHC-type" evidence="2">
    <location>
        <begin position="266"/>
        <end position="282"/>
    </location>
</feature>
<organism evidence="3 4">
    <name type="scientific">Lolium multiflorum</name>
    <name type="common">Italian ryegrass</name>
    <name type="synonym">Lolium perenne subsp. multiflorum</name>
    <dbReference type="NCBI Taxonomy" id="4521"/>
    <lineage>
        <taxon>Eukaryota</taxon>
        <taxon>Viridiplantae</taxon>
        <taxon>Streptophyta</taxon>
        <taxon>Embryophyta</taxon>
        <taxon>Tracheophyta</taxon>
        <taxon>Spermatophyta</taxon>
        <taxon>Magnoliopsida</taxon>
        <taxon>Liliopsida</taxon>
        <taxon>Poales</taxon>
        <taxon>Poaceae</taxon>
        <taxon>BOP clade</taxon>
        <taxon>Pooideae</taxon>
        <taxon>Poodae</taxon>
        <taxon>Poeae</taxon>
        <taxon>Poeae Chloroplast Group 2 (Poeae type)</taxon>
        <taxon>Loliodinae</taxon>
        <taxon>Loliinae</taxon>
        <taxon>Lolium</taxon>
    </lineage>
</organism>
<feature type="region of interest" description="Disordered" evidence="1">
    <location>
        <begin position="217"/>
        <end position="240"/>
    </location>
</feature>
<feature type="domain" description="CCHC-type" evidence="2">
    <location>
        <begin position="247"/>
        <end position="263"/>
    </location>
</feature>
<dbReference type="Gene3D" id="4.10.60.10">
    <property type="entry name" value="Zinc finger, CCHC-type"/>
    <property type="match status" value="1"/>
</dbReference>
<name>A0AAD8SFH8_LOLMU</name>
<feature type="compositionally biased region" description="Low complexity" evidence="1">
    <location>
        <begin position="292"/>
        <end position="337"/>
    </location>
</feature>